<keyword evidence="1" id="KW-0812">Transmembrane</keyword>
<evidence type="ECO:0000256" key="1">
    <source>
        <dbReference type="SAM" id="Phobius"/>
    </source>
</evidence>
<feature type="transmembrane region" description="Helical" evidence="1">
    <location>
        <begin position="59"/>
        <end position="77"/>
    </location>
</feature>
<evidence type="ECO:0000313" key="2">
    <source>
        <dbReference type="EMBL" id="QQB46288.1"/>
    </source>
</evidence>
<dbReference type="RefSeq" id="WP_084036894.1">
    <property type="nucleotide sequence ID" value="NZ_CP066007.1"/>
</dbReference>
<organism evidence="2 3">
    <name type="scientific">Corynebacterium glucuronolyticum</name>
    <dbReference type="NCBI Taxonomy" id="39791"/>
    <lineage>
        <taxon>Bacteria</taxon>
        <taxon>Bacillati</taxon>
        <taxon>Actinomycetota</taxon>
        <taxon>Actinomycetes</taxon>
        <taxon>Mycobacteriales</taxon>
        <taxon>Corynebacteriaceae</taxon>
        <taxon>Corynebacterium</taxon>
    </lineage>
</organism>
<accession>A0A7T4EF79</accession>
<evidence type="ECO:0000313" key="3">
    <source>
        <dbReference type="Proteomes" id="UP000596145"/>
    </source>
</evidence>
<name>A0A7T4EF79_9CORY</name>
<feature type="transmembrane region" description="Helical" evidence="1">
    <location>
        <begin position="29"/>
        <end position="47"/>
    </location>
</feature>
<protein>
    <submittedName>
        <fullName evidence="2">Uncharacterized protein</fullName>
    </submittedName>
</protein>
<dbReference type="GeneID" id="92759422"/>
<dbReference type="AlphaFoldDB" id="A0A7T4EF79"/>
<keyword evidence="1" id="KW-0472">Membrane</keyword>
<dbReference type="EMBL" id="CP066007">
    <property type="protein sequence ID" value="QQB46288.1"/>
    <property type="molecule type" value="Genomic_DNA"/>
</dbReference>
<dbReference type="Proteomes" id="UP000596145">
    <property type="component" value="Chromosome"/>
</dbReference>
<gene>
    <name evidence="2" type="ORF">I6I10_12780</name>
</gene>
<proteinExistence type="predicted"/>
<sequence length="97" mass="10770">MWTAFAILAPVVFFLSERGVLRKRRSSQICLALFTVGAVGLVIWLQRVPPTDGALSHTAVPWCFLLNFFATAAPFALGHHRASKSTDLSQKTQREKN</sequence>
<keyword evidence="1" id="KW-1133">Transmembrane helix</keyword>
<reference evidence="2 3" key="1">
    <citation type="submission" date="2020-12" db="EMBL/GenBank/DDBJ databases">
        <title>FDA dAtabase for Regulatory Grade micrObial Sequences (FDA-ARGOS): Supporting development and validation of Infectious Disease Dx tests.</title>
        <authorList>
            <person name="Sproer C."/>
            <person name="Gronow S."/>
            <person name="Severitt S."/>
            <person name="Schroder I."/>
            <person name="Tallon L."/>
            <person name="Sadzewicz L."/>
            <person name="Zhao X."/>
            <person name="Boylan J."/>
            <person name="Ott S."/>
            <person name="Bowen H."/>
            <person name="Vavikolanu K."/>
            <person name="Mehta A."/>
            <person name="Aluvathingal J."/>
            <person name="Nadendla S."/>
            <person name="Lowell S."/>
            <person name="Myers T."/>
            <person name="Yan Y."/>
            <person name="Sichtig H."/>
        </authorList>
    </citation>
    <scope>NUCLEOTIDE SEQUENCE [LARGE SCALE GENOMIC DNA]</scope>
    <source>
        <strain evidence="2 3">FDAARGOS_1053</strain>
    </source>
</reference>